<comment type="caution">
    <text evidence="4">The sequence shown here is derived from an EMBL/GenBank/DDBJ whole genome shotgun (WGS) entry which is preliminary data.</text>
</comment>
<dbReference type="EMBL" id="JACKWZ010000134">
    <property type="protein sequence ID" value="KAF9414419.1"/>
    <property type="molecule type" value="Genomic_DNA"/>
</dbReference>
<dbReference type="InterPro" id="IPR017853">
    <property type="entry name" value="GH"/>
</dbReference>
<dbReference type="FunFam" id="3.20.20.80:FF:000020">
    <property type="entry name" value="Beta-glucosidase 12"/>
    <property type="match status" value="1"/>
</dbReference>
<evidence type="ECO:0000256" key="3">
    <source>
        <dbReference type="ARBA" id="ARBA00023295"/>
    </source>
</evidence>
<sequence>MINLLMVACHGSTVKQQRRFPDDFLFGAATAAYQIEGGWDADGKGESIWDRLVHTNPTVVQDLTTGDVAADSYYNYKRDWGIYAEPIFSTEGGFPKELTARVAEKSAQQGFPRSRLPEFTEEEKAFVKGSSDFFGVNHYTTMKVSATKNKAYLTAPSMMDDLDVGYFWPDDYPASASPWLKMAPNSIYHALTHLKERYHNPAIYITENGWATYPDSGLIDDDRITYYRAAWESALNALDAGVNLKGYMVWSKGESIWDYITRTDPTAVTDVSNGNIAADSYHNYKRDVEMLRELGVDAYRFSLSWPRILPTGMANEVNPAGIRYYNNLINEIMKYNITPIVGIYHWDLPQKLQELGGFTNPLIVTWFEDYARVVFKNFGDRVKMFITFNEPREICLEGYGSVTKAPILNSTAVGTYLCAKNLLMAHAAAYHIYDKEFRPSQNGQCGITISVHDYAPATNSSEDVFAAEIARQGEMAPNSLYNVMTHLKARFNNPVIYVTENGWCTKPRSGLIDDDRIRYFRASLENVLDSLDAGVNVKGYMAWSLMDNFEWLQGYTERYGLYQVNFSHPMRTRTPKKSAFVNSVGFIAKMKLLLVLSLVAVVCNASIVRHQRRFPDDFLFGTATAAYQIEGAWNEDGKGENIWDYMVHNTPEVIRDQSNGDVAADSYHNYKRDVEMMRELGLDAYRFSLSWSRILPTGMANEVNPAGIAFYNNYIDEMLKYNITPLITLYHWDLPQKLQELGGFANPLISDWFEDYARVVFENFGDRVKMFMTFNEPREICFEGYGAATKAPILNSTAMGAYLCAKNLVIAHAKAYHLYDKEFRPVQRGQCGIAISVNWFGPATPTPEDEMAAELRRQGESAQQGYPRSRLPVFTEEEKAFVRGASDFFGVNHYTAYLVSATERKGHYPVPSLLDDVDTGSFPDDDWLKSASPWLTLAPNSIHTALTHLNSLYNKPEFYITENGWSTDESEENSLIDDDRIRYYRASMESLLNCLDDGIKLKGYMAWSLMDNFEWMEGYIERFGLYEVDFSDPARTRTPRKSAFVYKHIIKHRSVDYEYEPESMTMTIDEGH</sequence>
<proteinExistence type="inferred from homology"/>
<evidence type="ECO:0008006" key="6">
    <source>
        <dbReference type="Google" id="ProtNLM"/>
    </source>
</evidence>
<protein>
    <recommendedName>
        <fullName evidence="6">Beta-glucosidase</fullName>
    </recommendedName>
</protein>
<evidence type="ECO:0000256" key="2">
    <source>
        <dbReference type="ARBA" id="ARBA00022801"/>
    </source>
</evidence>
<evidence type="ECO:0000313" key="5">
    <source>
        <dbReference type="Proteomes" id="UP000648187"/>
    </source>
</evidence>
<keyword evidence="2" id="KW-0378">Hydrolase</keyword>
<keyword evidence="3" id="KW-0326">Glycosidase</keyword>
<gene>
    <name evidence="4" type="ORF">HW555_007673</name>
</gene>
<reference evidence="4" key="1">
    <citation type="submission" date="2020-08" db="EMBL/GenBank/DDBJ databases">
        <title>Spodoptera exigua strain:BAW_Kor-Di-RS1 Genome sequencing and assembly.</title>
        <authorList>
            <person name="Kim J."/>
            <person name="Nam H.Y."/>
            <person name="Kwon M."/>
            <person name="Choi J.H."/>
            <person name="Cho S.R."/>
            <person name="Kim G.-H."/>
        </authorList>
    </citation>
    <scope>NUCLEOTIDE SEQUENCE</scope>
    <source>
        <strain evidence="4">BAW_Kor-Di-RS1</strain>
        <tissue evidence="4">Whole-body</tissue>
    </source>
</reference>
<accession>A0A835GEK6</accession>
<dbReference type="PRINTS" id="PR00131">
    <property type="entry name" value="GLHYDRLASE1"/>
</dbReference>
<evidence type="ECO:0000313" key="4">
    <source>
        <dbReference type="EMBL" id="KAF9414419.1"/>
    </source>
</evidence>
<keyword evidence="5" id="KW-1185">Reference proteome</keyword>
<comment type="similarity">
    <text evidence="1">Belongs to the glycosyl hydrolase 1 family.</text>
</comment>
<dbReference type="Proteomes" id="UP000648187">
    <property type="component" value="Unassembled WGS sequence"/>
</dbReference>
<dbReference type="GO" id="GO:0005975">
    <property type="term" value="P:carbohydrate metabolic process"/>
    <property type="evidence" value="ECO:0007669"/>
    <property type="project" value="InterPro"/>
</dbReference>
<dbReference type="InterPro" id="IPR001360">
    <property type="entry name" value="Glyco_hydro_1"/>
</dbReference>
<dbReference type="PROSITE" id="PS00653">
    <property type="entry name" value="GLYCOSYL_HYDROL_F1_2"/>
    <property type="match status" value="2"/>
</dbReference>
<dbReference type="GO" id="GO:0008422">
    <property type="term" value="F:beta-glucosidase activity"/>
    <property type="evidence" value="ECO:0007669"/>
    <property type="project" value="TreeGrafter"/>
</dbReference>
<name>A0A835GEK6_SPOEX</name>
<dbReference type="Gene3D" id="3.20.20.80">
    <property type="entry name" value="Glycosidases"/>
    <property type="match status" value="5"/>
</dbReference>
<dbReference type="AlphaFoldDB" id="A0A835GEK6"/>
<evidence type="ECO:0000256" key="1">
    <source>
        <dbReference type="ARBA" id="ARBA00010838"/>
    </source>
</evidence>
<dbReference type="PANTHER" id="PTHR10353:SF36">
    <property type="entry name" value="LP05116P"/>
    <property type="match status" value="1"/>
</dbReference>
<dbReference type="InterPro" id="IPR033132">
    <property type="entry name" value="GH_1_N_CS"/>
</dbReference>
<organism evidence="4 5">
    <name type="scientific">Spodoptera exigua</name>
    <name type="common">Beet armyworm</name>
    <name type="synonym">Noctua fulgens</name>
    <dbReference type="NCBI Taxonomy" id="7107"/>
    <lineage>
        <taxon>Eukaryota</taxon>
        <taxon>Metazoa</taxon>
        <taxon>Ecdysozoa</taxon>
        <taxon>Arthropoda</taxon>
        <taxon>Hexapoda</taxon>
        <taxon>Insecta</taxon>
        <taxon>Pterygota</taxon>
        <taxon>Neoptera</taxon>
        <taxon>Endopterygota</taxon>
        <taxon>Lepidoptera</taxon>
        <taxon>Glossata</taxon>
        <taxon>Ditrysia</taxon>
        <taxon>Noctuoidea</taxon>
        <taxon>Noctuidae</taxon>
        <taxon>Amphipyrinae</taxon>
        <taxon>Spodoptera</taxon>
    </lineage>
</organism>
<dbReference type="PANTHER" id="PTHR10353">
    <property type="entry name" value="GLYCOSYL HYDROLASE"/>
    <property type="match status" value="1"/>
</dbReference>
<dbReference type="SUPFAM" id="SSF51445">
    <property type="entry name" value="(Trans)glycosidases"/>
    <property type="match status" value="4"/>
</dbReference>
<dbReference type="Pfam" id="PF00232">
    <property type="entry name" value="Glyco_hydro_1"/>
    <property type="match status" value="4"/>
</dbReference>